<evidence type="ECO:0000256" key="3">
    <source>
        <dbReference type="ARBA" id="ARBA00022553"/>
    </source>
</evidence>
<reference evidence="11" key="1">
    <citation type="journal article" date="2019" name="Int. J. Syst. Evol. Microbiol.">
        <title>The Global Catalogue of Microorganisms (GCM) 10K type strain sequencing project: providing services to taxonomists for standard genome sequencing and annotation.</title>
        <authorList>
            <consortium name="The Broad Institute Genomics Platform"/>
            <consortium name="The Broad Institute Genome Sequencing Center for Infectious Disease"/>
            <person name="Wu L."/>
            <person name="Ma J."/>
        </authorList>
    </citation>
    <scope>NUCLEOTIDE SEQUENCE [LARGE SCALE GENOMIC DNA]</scope>
    <source>
        <strain evidence="11">JCM 16242</strain>
    </source>
</reference>
<gene>
    <name evidence="10" type="ORF">GCM10009126_07710</name>
</gene>
<dbReference type="InterPro" id="IPR011102">
    <property type="entry name" value="Sig_transdc_His_kinase_HWE"/>
</dbReference>
<evidence type="ECO:0000313" key="10">
    <source>
        <dbReference type="EMBL" id="GAA0244491.1"/>
    </source>
</evidence>
<dbReference type="SUPFAM" id="SSF55874">
    <property type="entry name" value="ATPase domain of HSP90 chaperone/DNA topoisomerase II/histidine kinase"/>
    <property type="match status" value="1"/>
</dbReference>
<evidence type="ECO:0000313" key="11">
    <source>
        <dbReference type="Proteomes" id="UP001500657"/>
    </source>
</evidence>
<dbReference type="EMBL" id="BAAAFO010000001">
    <property type="protein sequence ID" value="GAA0244491.1"/>
    <property type="molecule type" value="Genomic_DNA"/>
</dbReference>
<evidence type="ECO:0000256" key="4">
    <source>
        <dbReference type="ARBA" id="ARBA00022679"/>
    </source>
</evidence>
<dbReference type="Proteomes" id="UP001500657">
    <property type="component" value="Unassembled WGS sequence"/>
</dbReference>
<comment type="caution">
    <text evidence="10">The sequence shown here is derived from an EMBL/GenBank/DDBJ whole genome shotgun (WGS) entry which is preliminary data.</text>
</comment>
<evidence type="ECO:0000256" key="7">
    <source>
        <dbReference type="ARBA" id="ARBA00022840"/>
    </source>
</evidence>
<evidence type="ECO:0000256" key="8">
    <source>
        <dbReference type="SAM" id="MobiDB-lite"/>
    </source>
</evidence>
<keyword evidence="7" id="KW-0067">ATP-binding</keyword>
<feature type="region of interest" description="Disordered" evidence="8">
    <location>
        <begin position="231"/>
        <end position="252"/>
    </location>
</feature>
<name>A0ABP3DVX8_9GAMM</name>
<proteinExistence type="predicted"/>
<keyword evidence="3" id="KW-0597">Phosphoprotein</keyword>
<feature type="compositionally biased region" description="Basic and acidic residues" evidence="8">
    <location>
        <begin position="232"/>
        <end position="241"/>
    </location>
</feature>
<evidence type="ECO:0000259" key="9">
    <source>
        <dbReference type="SMART" id="SM00911"/>
    </source>
</evidence>
<keyword evidence="5" id="KW-0547">Nucleotide-binding</keyword>
<organism evidence="10 11">
    <name type="scientific">Rhodanobacter caeni</name>
    <dbReference type="NCBI Taxonomy" id="657654"/>
    <lineage>
        <taxon>Bacteria</taxon>
        <taxon>Pseudomonadati</taxon>
        <taxon>Pseudomonadota</taxon>
        <taxon>Gammaproteobacteria</taxon>
        <taxon>Lysobacterales</taxon>
        <taxon>Rhodanobacteraceae</taxon>
        <taxon>Rhodanobacter</taxon>
    </lineage>
</organism>
<dbReference type="Gene3D" id="3.30.565.10">
    <property type="entry name" value="Histidine kinase-like ATPase, C-terminal domain"/>
    <property type="match status" value="1"/>
</dbReference>
<keyword evidence="4" id="KW-0808">Transferase</keyword>
<accession>A0ABP3DVX8</accession>
<evidence type="ECO:0000256" key="1">
    <source>
        <dbReference type="ARBA" id="ARBA00000085"/>
    </source>
</evidence>
<comment type="catalytic activity">
    <reaction evidence="1">
        <text>ATP + protein L-histidine = ADP + protein N-phospho-L-histidine.</text>
        <dbReference type="EC" id="2.7.13.3"/>
    </reaction>
</comment>
<dbReference type="PANTHER" id="PTHR41523">
    <property type="entry name" value="TWO-COMPONENT SYSTEM SENSOR PROTEIN"/>
    <property type="match status" value="1"/>
</dbReference>
<feature type="domain" description="Signal transduction histidine kinase HWE region" evidence="9">
    <location>
        <begin position="46"/>
        <end position="125"/>
    </location>
</feature>
<dbReference type="PANTHER" id="PTHR41523:SF7">
    <property type="entry name" value="HISTIDINE KINASE"/>
    <property type="match status" value="1"/>
</dbReference>
<evidence type="ECO:0000256" key="6">
    <source>
        <dbReference type="ARBA" id="ARBA00022777"/>
    </source>
</evidence>
<feature type="compositionally biased region" description="Basic residues" evidence="8">
    <location>
        <begin position="242"/>
        <end position="252"/>
    </location>
</feature>
<evidence type="ECO:0000256" key="5">
    <source>
        <dbReference type="ARBA" id="ARBA00022741"/>
    </source>
</evidence>
<dbReference type="InterPro" id="IPR036890">
    <property type="entry name" value="HATPase_C_sf"/>
</dbReference>
<dbReference type="EC" id="2.7.13.3" evidence="2"/>
<sequence>MASLEKQDLPNVAQLMDELRAANEALAVSTKALAEADVRHKAMIGELNHRVRNMLAAVSAMASQTLARHVDDDTLDMFQERLHAMARTYKMLTEAGWSALSFHELVHETLAAVADPRRFSLDGPPLALAPREALALGMVLHELTANALNHGALSNMEGRVDVRWENAGGRADAVAIRWTESGGPPVAEPSHRGFGTLMVERQLAYELQGHSTLTYARGGLLATLHLPLLQVPEEHGHERGTSRRPGRHGGGG</sequence>
<evidence type="ECO:0000256" key="2">
    <source>
        <dbReference type="ARBA" id="ARBA00012438"/>
    </source>
</evidence>
<dbReference type="SMART" id="SM00911">
    <property type="entry name" value="HWE_HK"/>
    <property type="match status" value="1"/>
</dbReference>
<keyword evidence="11" id="KW-1185">Reference proteome</keyword>
<dbReference type="RefSeq" id="WP_343880341.1">
    <property type="nucleotide sequence ID" value="NZ_BAAAFO010000001.1"/>
</dbReference>
<dbReference type="Pfam" id="PF07536">
    <property type="entry name" value="HWE_HK"/>
    <property type="match status" value="1"/>
</dbReference>
<protein>
    <recommendedName>
        <fullName evidence="2">histidine kinase</fullName>
        <ecNumber evidence="2">2.7.13.3</ecNumber>
    </recommendedName>
</protein>
<keyword evidence="6" id="KW-0418">Kinase</keyword>